<protein>
    <submittedName>
        <fullName evidence="5">Uncharacterized protein</fullName>
    </submittedName>
</protein>
<dbReference type="InterPro" id="IPR032675">
    <property type="entry name" value="LRR_dom_sf"/>
</dbReference>
<sequence>MHLYLSSNPIRNTGMNYIRDLIRNNRNLQHLSLDDIGISDRGIQIVIDVLSSNSPSIRCLDLRSNEFIIDESVDFLHQIVK</sequence>
<dbReference type="Proteomes" id="UP000663823">
    <property type="component" value="Unassembled WGS sequence"/>
</dbReference>
<dbReference type="EMBL" id="CAJOAX010001618">
    <property type="protein sequence ID" value="CAF3731413.1"/>
    <property type="molecule type" value="Genomic_DNA"/>
</dbReference>
<dbReference type="Proteomes" id="UP000663882">
    <property type="component" value="Unassembled WGS sequence"/>
</dbReference>
<proteinExistence type="predicted"/>
<dbReference type="Proteomes" id="UP000663874">
    <property type="component" value="Unassembled WGS sequence"/>
</dbReference>
<dbReference type="EMBL" id="CAJOBD010001141">
    <property type="protein sequence ID" value="CAF3765550.1"/>
    <property type="molecule type" value="Genomic_DNA"/>
</dbReference>
<dbReference type="EMBL" id="CAJNOU010001040">
    <property type="protein sequence ID" value="CAF1139871.1"/>
    <property type="molecule type" value="Genomic_DNA"/>
</dbReference>
<evidence type="ECO:0000313" key="1">
    <source>
        <dbReference type="EMBL" id="CAF1095959.1"/>
    </source>
</evidence>
<comment type="caution">
    <text evidence="5">The sequence shown here is derived from an EMBL/GenBank/DDBJ whole genome shotgun (WGS) entry which is preliminary data.</text>
</comment>
<evidence type="ECO:0000313" key="2">
    <source>
        <dbReference type="EMBL" id="CAF1139871.1"/>
    </source>
</evidence>
<gene>
    <name evidence="4" type="ORF">FNK824_LOCUS6974</name>
    <name evidence="6" type="ORF">JBS370_LOCUS13378</name>
    <name evidence="5" type="ORF">OTI717_LOCUS14466</name>
    <name evidence="1" type="ORF">RFH988_LOCUS19057</name>
    <name evidence="2" type="ORF">SEV965_LOCUS17876</name>
    <name evidence="3" type="ORF">ZHD862_LOCUS20748</name>
</gene>
<evidence type="ECO:0000313" key="7">
    <source>
        <dbReference type="Proteomes" id="UP000663823"/>
    </source>
</evidence>
<dbReference type="InterPro" id="IPR001611">
    <property type="entry name" value="Leu-rich_rpt"/>
</dbReference>
<dbReference type="SUPFAM" id="SSF52047">
    <property type="entry name" value="RNI-like"/>
    <property type="match status" value="1"/>
</dbReference>
<dbReference type="Proteomes" id="UP000663836">
    <property type="component" value="Unassembled WGS sequence"/>
</dbReference>
<evidence type="ECO:0000313" key="4">
    <source>
        <dbReference type="EMBL" id="CAF3667622.1"/>
    </source>
</evidence>
<name>A0A818WXT1_9BILA</name>
<dbReference type="Pfam" id="PF13516">
    <property type="entry name" value="LRR_6"/>
    <property type="match status" value="2"/>
</dbReference>
<dbReference type="Gene3D" id="3.80.10.10">
    <property type="entry name" value="Ribonuclease Inhibitor"/>
    <property type="match status" value="1"/>
</dbReference>
<dbReference type="EMBL" id="CAJOBE010000626">
    <property type="protein sequence ID" value="CAF3667622.1"/>
    <property type="molecule type" value="Genomic_DNA"/>
</dbReference>
<dbReference type="OrthoDB" id="120976at2759"/>
<reference evidence="5" key="1">
    <citation type="submission" date="2021-02" db="EMBL/GenBank/DDBJ databases">
        <authorList>
            <person name="Nowell W R."/>
        </authorList>
    </citation>
    <scope>NUCLEOTIDE SEQUENCE</scope>
</reference>
<evidence type="ECO:0000313" key="3">
    <source>
        <dbReference type="EMBL" id="CAF1162141.1"/>
    </source>
</evidence>
<dbReference type="Proteomes" id="UP000663864">
    <property type="component" value="Unassembled WGS sequence"/>
</dbReference>
<evidence type="ECO:0000313" key="5">
    <source>
        <dbReference type="EMBL" id="CAF3731413.1"/>
    </source>
</evidence>
<organism evidence="5 7">
    <name type="scientific">Rotaria sordida</name>
    <dbReference type="NCBI Taxonomy" id="392033"/>
    <lineage>
        <taxon>Eukaryota</taxon>
        <taxon>Metazoa</taxon>
        <taxon>Spiralia</taxon>
        <taxon>Gnathifera</taxon>
        <taxon>Rotifera</taxon>
        <taxon>Eurotatoria</taxon>
        <taxon>Bdelloidea</taxon>
        <taxon>Philodinida</taxon>
        <taxon>Philodinidae</taxon>
        <taxon>Rotaria</taxon>
    </lineage>
</organism>
<evidence type="ECO:0000313" key="6">
    <source>
        <dbReference type="EMBL" id="CAF3765550.1"/>
    </source>
</evidence>
<dbReference type="AlphaFoldDB" id="A0A818WXT1"/>
<accession>A0A818WXT1</accession>
<dbReference type="EMBL" id="CAJNOO010001100">
    <property type="protein sequence ID" value="CAF1095959.1"/>
    <property type="molecule type" value="Genomic_DNA"/>
</dbReference>
<dbReference type="Proteomes" id="UP000663889">
    <property type="component" value="Unassembled WGS sequence"/>
</dbReference>
<dbReference type="EMBL" id="CAJNOT010001196">
    <property type="protein sequence ID" value="CAF1162141.1"/>
    <property type="molecule type" value="Genomic_DNA"/>
</dbReference>